<keyword evidence="13" id="KW-1185">Reference proteome</keyword>
<comment type="cofactor">
    <cofactor evidence="1">
        <name>pyridoxal 5'-phosphate</name>
        <dbReference type="ChEBI" id="CHEBI:597326"/>
    </cofactor>
</comment>
<evidence type="ECO:0000256" key="9">
    <source>
        <dbReference type="ARBA" id="ARBA00023125"/>
    </source>
</evidence>
<keyword evidence="9 12" id="KW-0238">DNA-binding</keyword>
<keyword evidence="10" id="KW-0804">Transcription</keyword>
<protein>
    <submittedName>
        <fullName evidence="12">DNA-binding transcriptional regulator, MocR family, contains an aminotransferase domain</fullName>
    </submittedName>
</protein>
<dbReference type="InterPro" id="IPR015424">
    <property type="entry name" value="PyrdxlP-dep_Trfase"/>
</dbReference>
<feature type="domain" description="HTH gntR-type" evidence="11">
    <location>
        <begin position="18"/>
        <end position="86"/>
    </location>
</feature>
<evidence type="ECO:0000256" key="10">
    <source>
        <dbReference type="ARBA" id="ARBA00023163"/>
    </source>
</evidence>
<dbReference type="InterPro" id="IPR036390">
    <property type="entry name" value="WH_DNA-bd_sf"/>
</dbReference>
<dbReference type="InterPro" id="IPR051446">
    <property type="entry name" value="HTH_trans_reg/aminotransferase"/>
</dbReference>
<keyword evidence="7" id="KW-0663">Pyridoxal phosphate</keyword>
<dbReference type="PANTHER" id="PTHR46577">
    <property type="entry name" value="HTH-TYPE TRANSCRIPTIONAL REGULATORY PROTEIN GABR"/>
    <property type="match status" value="1"/>
</dbReference>
<dbReference type="InterPro" id="IPR004839">
    <property type="entry name" value="Aminotransferase_I/II_large"/>
</dbReference>
<dbReference type="STRING" id="112901.SAMN04488500_11880"/>
<evidence type="ECO:0000313" key="13">
    <source>
        <dbReference type="Proteomes" id="UP000192738"/>
    </source>
</evidence>
<dbReference type="OrthoDB" id="9802328at2"/>
<dbReference type="SMART" id="SM00345">
    <property type="entry name" value="HTH_GNTR"/>
    <property type="match status" value="1"/>
</dbReference>
<dbReference type="CDD" id="cd07377">
    <property type="entry name" value="WHTH_GntR"/>
    <property type="match status" value="1"/>
</dbReference>
<keyword evidence="8" id="KW-0805">Transcription regulation</keyword>
<comment type="similarity">
    <text evidence="2">In the C-terminal section; belongs to the class-I pyridoxal-phosphate-dependent aminotransferase family.</text>
</comment>
<evidence type="ECO:0000256" key="1">
    <source>
        <dbReference type="ARBA" id="ARBA00001933"/>
    </source>
</evidence>
<dbReference type="CDD" id="cd00609">
    <property type="entry name" value="AAT_like"/>
    <property type="match status" value="1"/>
</dbReference>
<evidence type="ECO:0000256" key="2">
    <source>
        <dbReference type="ARBA" id="ARBA00005384"/>
    </source>
</evidence>
<dbReference type="RefSeq" id="WP_084577342.1">
    <property type="nucleotide sequence ID" value="NZ_CP155572.1"/>
</dbReference>
<dbReference type="Gene3D" id="3.90.1150.10">
    <property type="entry name" value="Aspartate Aminotransferase, domain 1"/>
    <property type="match status" value="1"/>
</dbReference>
<dbReference type="Proteomes" id="UP000192738">
    <property type="component" value="Unassembled WGS sequence"/>
</dbReference>
<dbReference type="FunFam" id="3.40.640.10:FF:000053">
    <property type="entry name" value="Aminotransferase, class I"/>
    <property type="match status" value="1"/>
</dbReference>
<evidence type="ECO:0000256" key="6">
    <source>
        <dbReference type="ARBA" id="ARBA00022679"/>
    </source>
</evidence>
<evidence type="ECO:0000256" key="8">
    <source>
        <dbReference type="ARBA" id="ARBA00023015"/>
    </source>
</evidence>
<comment type="subunit">
    <text evidence="4">Homodimer.</text>
</comment>
<dbReference type="GO" id="GO:0008483">
    <property type="term" value="F:transaminase activity"/>
    <property type="evidence" value="ECO:0007669"/>
    <property type="project" value="UniProtKB-KW"/>
</dbReference>
<name>A0A1W2DUS9_9FIRM</name>
<proteinExistence type="inferred from homology"/>
<reference evidence="12 13" key="1">
    <citation type="submission" date="2017-04" db="EMBL/GenBank/DDBJ databases">
        <authorList>
            <person name="Afonso C.L."/>
            <person name="Miller P.J."/>
            <person name="Scott M.A."/>
            <person name="Spackman E."/>
            <person name="Goraichik I."/>
            <person name="Dimitrov K.M."/>
            <person name="Suarez D.L."/>
            <person name="Swayne D.E."/>
        </authorList>
    </citation>
    <scope>NUCLEOTIDE SEQUENCE [LARGE SCALE GENOMIC DNA]</scope>
    <source>
        <strain evidence="12 13">DSM 5090</strain>
    </source>
</reference>
<evidence type="ECO:0000256" key="7">
    <source>
        <dbReference type="ARBA" id="ARBA00022898"/>
    </source>
</evidence>
<dbReference type="SUPFAM" id="SSF53383">
    <property type="entry name" value="PLP-dependent transferases"/>
    <property type="match status" value="1"/>
</dbReference>
<evidence type="ECO:0000256" key="4">
    <source>
        <dbReference type="ARBA" id="ARBA00011738"/>
    </source>
</evidence>
<evidence type="ECO:0000313" key="12">
    <source>
        <dbReference type="EMBL" id="SMD01189.1"/>
    </source>
</evidence>
<dbReference type="Gene3D" id="3.40.640.10">
    <property type="entry name" value="Type I PLP-dependent aspartate aminotransferase-like (Major domain)"/>
    <property type="match status" value="1"/>
</dbReference>
<dbReference type="InterPro" id="IPR015422">
    <property type="entry name" value="PyrdxlP-dep_Trfase_small"/>
</dbReference>
<dbReference type="PROSITE" id="PS50949">
    <property type="entry name" value="HTH_GNTR"/>
    <property type="match status" value="1"/>
</dbReference>
<dbReference type="InterPro" id="IPR000524">
    <property type="entry name" value="Tscrpt_reg_HTH_GntR"/>
</dbReference>
<keyword evidence="5 12" id="KW-0032">Aminotransferase</keyword>
<dbReference type="PRINTS" id="PR00035">
    <property type="entry name" value="HTHGNTR"/>
</dbReference>
<dbReference type="AlphaFoldDB" id="A0A1W2DUS9"/>
<evidence type="ECO:0000256" key="5">
    <source>
        <dbReference type="ARBA" id="ARBA00022576"/>
    </source>
</evidence>
<dbReference type="GO" id="GO:0003677">
    <property type="term" value="F:DNA binding"/>
    <property type="evidence" value="ECO:0007669"/>
    <property type="project" value="UniProtKB-KW"/>
</dbReference>
<dbReference type="Gene3D" id="1.10.10.10">
    <property type="entry name" value="Winged helix-like DNA-binding domain superfamily/Winged helix DNA-binding domain"/>
    <property type="match status" value="1"/>
</dbReference>
<dbReference type="GO" id="GO:0030170">
    <property type="term" value="F:pyridoxal phosphate binding"/>
    <property type="evidence" value="ECO:0007669"/>
    <property type="project" value="InterPro"/>
</dbReference>
<dbReference type="GO" id="GO:0003700">
    <property type="term" value="F:DNA-binding transcription factor activity"/>
    <property type="evidence" value="ECO:0007669"/>
    <property type="project" value="InterPro"/>
</dbReference>
<dbReference type="InterPro" id="IPR036388">
    <property type="entry name" value="WH-like_DNA-bd_sf"/>
</dbReference>
<sequence length="505" mass="55783">MDISKIFEHGSLIPKSAIPLYNQIASALAENIKSSILPAGTKLPPERELAALLSVSRTTAINAYRQLEEQGLISTRVGSGTYVADLAPPIQPSSPTVPWSQLFTPSLNTQSSSILRELIASTSAEGIIPLAAGMPDPALYPLIHFNRLFSQLSAHLNGADLGHIPTEGYVPLRRILAARLTKKGYNVTPDNTMIVSGSQQGLYLITKVFLEPGDYVIVESPTYLGAIQMFSAANARLLSLPASGRLPLDILEDYLIRYRPKLLYIMPTFQNPNGRVIPIEERHELLKLAAKHRLVIVEDDPYGELYYGEQPPLSLKALDPYGGVIGLGTFSKMLFPGLRTGWVTAPETVINRFALEKQYIDLHSSNLSQKLLYDYLTEDLLDDHLVSVRTEYKRRRDLVASALKRYCSPHLTFTLPTGGFYFWCTLNNGILTRQLLHEAAKTGVSFVPGEAFYADASGARELRLCFVTHPEEKLLEGVKRLGKALHVLGNNKISSHTRPSVTPII</sequence>
<accession>A0A1W2DUS9</accession>
<dbReference type="PANTHER" id="PTHR46577:SF2">
    <property type="entry name" value="TRANSCRIPTIONAL REGULATORY PROTEIN"/>
    <property type="match status" value="1"/>
</dbReference>
<dbReference type="Pfam" id="PF00392">
    <property type="entry name" value="GntR"/>
    <property type="match status" value="1"/>
</dbReference>
<evidence type="ECO:0000259" key="11">
    <source>
        <dbReference type="PROSITE" id="PS50949"/>
    </source>
</evidence>
<evidence type="ECO:0000256" key="3">
    <source>
        <dbReference type="ARBA" id="ARBA00007441"/>
    </source>
</evidence>
<dbReference type="SUPFAM" id="SSF46785">
    <property type="entry name" value="Winged helix' DNA-binding domain"/>
    <property type="match status" value="1"/>
</dbReference>
<organism evidence="12 13">
    <name type="scientific">Sporomusa malonica</name>
    <dbReference type="NCBI Taxonomy" id="112901"/>
    <lineage>
        <taxon>Bacteria</taxon>
        <taxon>Bacillati</taxon>
        <taxon>Bacillota</taxon>
        <taxon>Negativicutes</taxon>
        <taxon>Selenomonadales</taxon>
        <taxon>Sporomusaceae</taxon>
        <taxon>Sporomusa</taxon>
    </lineage>
</organism>
<comment type="similarity">
    <text evidence="3">Belongs to the class-I pyridoxal-phosphate-dependent aminotransferase family.</text>
</comment>
<dbReference type="InterPro" id="IPR015421">
    <property type="entry name" value="PyrdxlP-dep_Trfase_major"/>
</dbReference>
<gene>
    <name evidence="12" type="ORF">SAMN04488500_11880</name>
</gene>
<dbReference type="Pfam" id="PF00155">
    <property type="entry name" value="Aminotran_1_2"/>
    <property type="match status" value="1"/>
</dbReference>
<dbReference type="EMBL" id="FWXI01000018">
    <property type="protein sequence ID" value="SMD01189.1"/>
    <property type="molecule type" value="Genomic_DNA"/>
</dbReference>
<keyword evidence="6 12" id="KW-0808">Transferase</keyword>